<feature type="domain" description="F-box" evidence="1">
    <location>
        <begin position="65"/>
        <end position="121"/>
    </location>
</feature>
<keyword evidence="3" id="KW-1185">Reference proteome</keyword>
<proteinExistence type="predicted"/>
<organism evidence="2 3">
    <name type="scientific">Dentipellis fragilis</name>
    <dbReference type="NCBI Taxonomy" id="205917"/>
    <lineage>
        <taxon>Eukaryota</taxon>
        <taxon>Fungi</taxon>
        <taxon>Dikarya</taxon>
        <taxon>Basidiomycota</taxon>
        <taxon>Agaricomycotina</taxon>
        <taxon>Agaricomycetes</taxon>
        <taxon>Russulales</taxon>
        <taxon>Hericiaceae</taxon>
        <taxon>Dentipellis</taxon>
    </lineage>
</organism>
<protein>
    <recommendedName>
        <fullName evidence="1">F-box domain-containing protein</fullName>
    </recommendedName>
</protein>
<comment type="caution">
    <text evidence="2">The sequence shown here is derived from an EMBL/GenBank/DDBJ whole genome shotgun (WGS) entry which is preliminary data.</text>
</comment>
<sequence length="619" mass="71331">MPYQRVLFRLTIIPSLAFKLIHEVGLIPETFMDAEDGQLVEGLRIRDTALSKQQRNALSLVCSSPPEILQHIFQFYVRDKTMRDLRGTIRHALPRSAKLTHVCRRWRDVCFNDHRLWTTISYTMSRQWQSEYVVRSGDSPLAMDIFLEPHREDNILAQTAVDHVRRLRVLHVNGRQDLLQAFMVSLVNKAAPILESLIMQTQYSTTLTDAEQFSFVPADIFANTAPLLQSLALHWVRLPSSPVCAFTNLKTIQTEGSFSVFDTWMLLPSMRYVKAEKFSMLRNPRAGHPFYHSGRIHAPDLTDFEVYDVEPAILIKMLENLVAPSLSRLALCGIRLFESDLHFLSTAITRSLSVHFQLLRQKHGPIEEVYVDPERVVCWPTHYNDRLLRNHCASLFHIANGIFSILPAHETRTLCVGNHEWYPETRGERWACLYSFQNVTVLSFTTRLAIEALYMLLAMTPQEQRIDIGRALPLQDHVLFPHLTRLVFVSVRIRPHGGTFLRILSCMARTRRQGGTILEIAFQNCSYSAVVMAELKKDAVVTWDGIWCPPFSFGYAGEDPELENWENWGSLFDQQPCESSCQLQVLNTFNDSVHNFDPLRESIDYVYQRDIRNTLKLPD</sequence>
<dbReference type="AlphaFoldDB" id="A0A4Y9ZF26"/>
<evidence type="ECO:0000313" key="3">
    <source>
        <dbReference type="Proteomes" id="UP000298327"/>
    </source>
</evidence>
<dbReference type="Gene3D" id="1.20.1280.50">
    <property type="match status" value="1"/>
</dbReference>
<dbReference type="EMBL" id="SEOQ01000005">
    <property type="protein sequence ID" value="TFY72780.1"/>
    <property type="molecule type" value="Genomic_DNA"/>
</dbReference>
<name>A0A4Y9ZF26_9AGAM</name>
<dbReference type="InterPro" id="IPR001810">
    <property type="entry name" value="F-box_dom"/>
</dbReference>
<dbReference type="Proteomes" id="UP000298327">
    <property type="component" value="Unassembled WGS sequence"/>
</dbReference>
<evidence type="ECO:0000313" key="2">
    <source>
        <dbReference type="EMBL" id="TFY72780.1"/>
    </source>
</evidence>
<evidence type="ECO:0000259" key="1">
    <source>
        <dbReference type="Pfam" id="PF12937"/>
    </source>
</evidence>
<dbReference type="Pfam" id="PF12937">
    <property type="entry name" value="F-box-like"/>
    <property type="match status" value="1"/>
</dbReference>
<reference evidence="2 3" key="1">
    <citation type="submission" date="2019-02" db="EMBL/GenBank/DDBJ databases">
        <title>Genome sequencing of the rare red list fungi Dentipellis fragilis.</title>
        <authorList>
            <person name="Buettner E."/>
            <person name="Kellner H."/>
        </authorList>
    </citation>
    <scope>NUCLEOTIDE SEQUENCE [LARGE SCALE GENOMIC DNA]</scope>
    <source>
        <strain evidence="2 3">DSM 105465</strain>
    </source>
</reference>
<accession>A0A4Y9ZF26</accession>
<dbReference type="OrthoDB" id="2269034at2759"/>
<gene>
    <name evidence="2" type="ORF">EVG20_g199</name>
</gene>